<evidence type="ECO:0000256" key="3">
    <source>
        <dbReference type="SAM" id="MobiDB-lite"/>
    </source>
</evidence>
<dbReference type="InterPro" id="IPR051847">
    <property type="entry name" value="RNA_proc/Spliceosome_comp"/>
</dbReference>
<feature type="compositionally biased region" description="Basic residues" evidence="3">
    <location>
        <begin position="190"/>
        <end position="204"/>
    </location>
</feature>
<reference evidence="5" key="1">
    <citation type="journal article" date="2011" name="Genome Res.">
        <title>Deep small RNA sequencing from the nematode Ascaris reveals conservation, functional diversification, and novel developmental profiles.</title>
        <authorList>
            <person name="Wang J."/>
            <person name="Czech B."/>
            <person name="Crunk A."/>
            <person name="Wallace A."/>
            <person name="Mitreva M."/>
            <person name="Hannon G.J."/>
            <person name="Davis R.E."/>
        </authorList>
    </citation>
    <scope>NUCLEOTIDE SEQUENCE</scope>
</reference>
<dbReference type="InterPro" id="IPR000504">
    <property type="entry name" value="RRM_dom"/>
</dbReference>
<dbReference type="GO" id="GO:0071011">
    <property type="term" value="C:precatalytic spliceosome"/>
    <property type="evidence" value="ECO:0007669"/>
    <property type="project" value="TreeGrafter"/>
</dbReference>
<organism evidence="5">
    <name type="scientific">Ascaris suum</name>
    <name type="common">Pig roundworm</name>
    <name type="synonym">Ascaris lumbricoides</name>
    <dbReference type="NCBI Taxonomy" id="6253"/>
    <lineage>
        <taxon>Eukaryota</taxon>
        <taxon>Metazoa</taxon>
        <taxon>Ecdysozoa</taxon>
        <taxon>Nematoda</taxon>
        <taxon>Chromadorea</taxon>
        <taxon>Rhabditida</taxon>
        <taxon>Spirurina</taxon>
        <taxon>Ascaridomorpha</taxon>
        <taxon>Ascaridoidea</taxon>
        <taxon>Ascarididae</taxon>
        <taxon>Ascaris</taxon>
    </lineage>
</organism>
<proteinExistence type="evidence at transcript level"/>
<evidence type="ECO:0000256" key="1">
    <source>
        <dbReference type="ARBA" id="ARBA00022884"/>
    </source>
</evidence>
<keyword evidence="1 2" id="KW-0694">RNA-binding</keyword>
<dbReference type="SMART" id="SM00360">
    <property type="entry name" value="RRM"/>
    <property type="match status" value="1"/>
</dbReference>
<feature type="domain" description="RRM" evidence="4">
    <location>
        <begin position="38"/>
        <end position="116"/>
    </location>
</feature>
<protein>
    <submittedName>
        <fullName evidence="5">RNA-binding motif protein, X-linked 2</fullName>
    </submittedName>
</protein>
<dbReference type="GO" id="GO:0003723">
    <property type="term" value="F:RNA binding"/>
    <property type="evidence" value="ECO:0007669"/>
    <property type="project" value="UniProtKB-UniRule"/>
</dbReference>
<evidence type="ECO:0000313" key="5">
    <source>
        <dbReference type="EMBL" id="ADY45275.1"/>
    </source>
</evidence>
<dbReference type="EMBL" id="JI171587">
    <property type="protein sequence ID" value="ADY45275.1"/>
    <property type="molecule type" value="mRNA"/>
</dbReference>
<dbReference type="InterPro" id="IPR012677">
    <property type="entry name" value="Nucleotide-bd_a/b_plait_sf"/>
</dbReference>
<dbReference type="Gene3D" id="3.30.70.330">
    <property type="match status" value="1"/>
</dbReference>
<dbReference type="PANTHER" id="PTHR45880">
    <property type="entry name" value="RNA-BINDING MOTIF PROTEIN, X-LINKED 2"/>
    <property type="match status" value="1"/>
</dbReference>
<dbReference type="InterPro" id="IPR035979">
    <property type="entry name" value="RBD_domain_sf"/>
</dbReference>
<feature type="region of interest" description="Disordered" evidence="3">
    <location>
        <begin position="291"/>
        <end position="318"/>
    </location>
</feature>
<dbReference type="Pfam" id="PF00076">
    <property type="entry name" value="RRM_1"/>
    <property type="match status" value="1"/>
</dbReference>
<dbReference type="AlphaFoldDB" id="F1L571"/>
<feature type="compositionally biased region" description="Basic and acidic residues" evidence="3">
    <location>
        <begin position="291"/>
        <end position="311"/>
    </location>
</feature>
<sequence>MNPITNIRNQNKITTRELELGVIGGSGKSWHDKYANSAWIYIGGLPYDLNEGDIITVFSQYGEIVNINLIRDHKTGKSRGFAFLCYQDQRSTVLAVDNFNGIKLLKRMIRVDHVEEYKVPKYREDVDEEIRRLWEEGCAPKPINITQANDGDDESSMERFRKRCKVDEDGVIELSDEVRKQIKREEKRAKKEAKRAKKERKREKRERERLAAEGASAFASKEEGGDEGSWKEQRKLVDTMPHNDEDLYGSNEHFNFGKPKKELPALPTHNPRPDFEKADWRDIEMWKAIREKEKQEKGDAQSTWKEEEHYLPSRFRRE</sequence>
<evidence type="ECO:0000259" key="4">
    <source>
        <dbReference type="PROSITE" id="PS50102"/>
    </source>
</evidence>
<dbReference type="InterPro" id="IPR045844">
    <property type="entry name" value="RRM_Ist3-like"/>
</dbReference>
<feature type="compositionally biased region" description="Basic and acidic residues" evidence="3">
    <location>
        <begin position="220"/>
        <end position="245"/>
    </location>
</feature>
<name>F1L571_ASCSU</name>
<dbReference type="SUPFAM" id="SSF54928">
    <property type="entry name" value="RNA-binding domain, RBD"/>
    <property type="match status" value="1"/>
</dbReference>
<dbReference type="GO" id="GO:0000398">
    <property type="term" value="P:mRNA splicing, via spliceosome"/>
    <property type="evidence" value="ECO:0007669"/>
    <property type="project" value="InterPro"/>
</dbReference>
<dbReference type="PROSITE" id="PS50102">
    <property type="entry name" value="RRM"/>
    <property type="match status" value="1"/>
</dbReference>
<evidence type="ECO:0000256" key="2">
    <source>
        <dbReference type="PROSITE-ProRule" id="PRU00176"/>
    </source>
</evidence>
<dbReference type="CDD" id="cd12411">
    <property type="entry name" value="RRM_ist3_like"/>
    <property type="match status" value="1"/>
</dbReference>
<dbReference type="PANTHER" id="PTHR45880:SF1">
    <property type="entry name" value="RNA-BINDING MOTIF PROTEIN, X-LINKED 2"/>
    <property type="match status" value="1"/>
</dbReference>
<dbReference type="GO" id="GO:0005686">
    <property type="term" value="C:U2 snRNP"/>
    <property type="evidence" value="ECO:0007669"/>
    <property type="project" value="TreeGrafter"/>
</dbReference>
<dbReference type="FunFam" id="3.30.70.330:FF:000962">
    <property type="entry name" value="RBMX2 ortholog"/>
    <property type="match status" value="1"/>
</dbReference>
<accession>F1L571</accession>
<dbReference type="GO" id="GO:0071013">
    <property type="term" value="C:catalytic step 2 spliceosome"/>
    <property type="evidence" value="ECO:0007669"/>
    <property type="project" value="TreeGrafter"/>
</dbReference>
<feature type="region of interest" description="Disordered" evidence="3">
    <location>
        <begin position="185"/>
        <end position="277"/>
    </location>
</feature>